<dbReference type="EMBL" id="LFKP01000013">
    <property type="protein sequence ID" value="OHV94653.1"/>
    <property type="molecule type" value="Genomic_DNA"/>
</dbReference>
<dbReference type="RefSeq" id="WP_071079479.1">
    <property type="nucleotide sequence ID" value="NZ_LFKP01000013.1"/>
</dbReference>
<gene>
    <name evidence="3" type="ORF">AKG95_24340</name>
</gene>
<dbReference type="Proteomes" id="UP000179840">
    <property type="component" value="Unassembled WGS sequence"/>
</dbReference>
<feature type="domain" description="DUF2147" evidence="2">
    <location>
        <begin position="35"/>
        <end position="153"/>
    </location>
</feature>
<sequence length="155" mass="16640">MHTLFKTSITASIMMAALAIAGSATARDGNYTPVGTWKTIDDASGKPKSLIVITENNGVLQGKIDKLFRGPDEDQNPKCDKCTGANKDQPIVGMVILSGLKYDGKEWTGGEITDPANGKTYKSKAELTEGGTKLQVRGYIGVPMFGRSQTWVRAE</sequence>
<comment type="caution">
    <text evidence="3">The sequence shown here is derived from an EMBL/GenBank/DDBJ whole genome shotgun (WGS) entry which is preliminary data.</text>
</comment>
<accession>A0A1S1U6D3</accession>
<dbReference type="PANTHER" id="PTHR36919">
    <property type="entry name" value="BLR1215 PROTEIN"/>
    <property type="match status" value="1"/>
</dbReference>
<evidence type="ECO:0000313" key="4">
    <source>
        <dbReference type="Proteomes" id="UP000179840"/>
    </source>
</evidence>
<dbReference type="PANTHER" id="PTHR36919:SF3">
    <property type="entry name" value="BLL5882 PROTEIN"/>
    <property type="match status" value="1"/>
</dbReference>
<dbReference type="Pfam" id="PF09917">
    <property type="entry name" value="DUF2147"/>
    <property type="match status" value="1"/>
</dbReference>
<protein>
    <recommendedName>
        <fullName evidence="2">DUF2147 domain-containing protein</fullName>
    </recommendedName>
</protein>
<organism evidence="3 4">
    <name type="scientific">Janthinobacterium lividum</name>
    <dbReference type="NCBI Taxonomy" id="29581"/>
    <lineage>
        <taxon>Bacteria</taxon>
        <taxon>Pseudomonadati</taxon>
        <taxon>Pseudomonadota</taxon>
        <taxon>Betaproteobacteria</taxon>
        <taxon>Burkholderiales</taxon>
        <taxon>Oxalobacteraceae</taxon>
        <taxon>Janthinobacterium</taxon>
    </lineage>
</organism>
<evidence type="ECO:0000313" key="3">
    <source>
        <dbReference type="EMBL" id="OHV94653.1"/>
    </source>
</evidence>
<dbReference type="Gene3D" id="2.40.128.520">
    <property type="match status" value="1"/>
</dbReference>
<feature type="signal peptide" evidence="1">
    <location>
        <begin position="1"/>
        <end position="26"/>
    </location>
</feature>
<dbReference type="InterPro" id="IPR019223">
    <property type="entry name" value="DUF2147"/>
</dbReference>
<reference evidence="3 4" key="1">
    <citation type="submission" date="2015-06" db="EMBL/GenBank/DDBJ databases">
        <title>Draft genome sequencing of a biphenyl-degrading bacterium, Janthinobacterium lividum MEG1.</title>
        <authorList>
            <person name="Shimodaira J."/>
            <person name="Hatta T."/>
        </authorList>
    </citation>
    <scope>NUCLEOTIDE SEQUENCE [LARGE SCALE GENOMIC DNA]</scope>
    <source>
        <strain evidence="3 4">MEG1</strain>
    </source>
</reference>
<keyword evidence="1" id="KW-0732">Signal</keyword>
<feature type="chain" id="PRO_5010258560" description="DUF2147 domain-containing protein" evidence="1">
    <location>
        <begin position="27"/>
        <end position="155"/>
    </location>
</feature>
<proteinExistence type="predicted"/>
<dbReference type="AlphaFoldDB" id="A0A1S1U6D3"/>
<evidence type="ECO:0000259" key="2">
    <source>
        <dbReference type="Pfam" id="PF09917"/>
    </source>
</evidence>
<name>A0A1S1U6D3_9BURK</name>
<evidence type="ECO:0000256" key="1">
    <source>
        <dbReference type="SAM" id="SignalP"/>
    </source>
</evidence>